<gene>
    <name evidence="2" type="ORF">HUT05_00165</name>
</gene>
<feature type="region of interest" description="Disordered" evidence="1">
    <location>
        <begin position="238"/>
        <end position="260"/>
    </location>
</feature>
<feature type="compositionally biased region" description="Pro residues" evidence="1">
    <location>
        <begin position="196"/>
        <end position="208"/>
    </location>
</feature>
<evidence type="ECO:0000313" key="3">
    <source>
        <dbReference type="Proteomes" id="UP000509418"/>
    </source>
</evidence>
<dbReference type="Proteomes" id="UP000509418">
    <property type="component" value="Chromosome"/>
</dbReference>
<accession>A0A7I0Y8X7</accession>
<organism evidence="2 3">
    <name type="scientific">Streptomyces chartreusis</name>
    <dbReference type="NCBI Taxonomy" id="1969"/>
    <lineage>
        <taxon>Bacteria</taxon>
        <taxon>Bacillati</taxon>
        <taxon>Actinomycetota</taxon>
        <taxon>Actinomycetes</taxon>
        <taxon>Kitasatosporales</taxon>
        <taxon>Streptomycetaceae</taxon>
        <taxon>Streptomyces</taxon>
    </lineage>
</organism>
<evidence type="ECO:0000313" key="2">
    <source>
        <dbReference type="EMBL" id="QKZ15958.1"/>
    </source>
</evidence>
<proteinExistence type="predicted"/>
<name>A0A7I0Y8X7_STRCX</name>
<reference evidence="2 3" key="1">
    <citation type="submission" date="2020-06" db="EMBL/GenBank/DDBJ databases">
        <title>Genome mining for natural products.</title>
        <authorList>
            <person name="Zhang B."/>
            <person name="Shi J."/>
            <person name="Ge H."/>
        </authorList>
    </citation>
    <scope>NUCLEOTIDE SEQUENCE [LARGE SCALE GENOMIC DNA]</scope>
    <source>
        <strain evidence="2 3">NA02069</strain>
    </source>
</reference>
<feature type="compositionally biased region" description="Polar residues" evidence="1">
    <location>
        <begin position="59"/>
        <end position="71"/>
    </location>
</feature>
<feature type="region of interest" description="Disordered" evidence="1">
    <location>
        <begin position="167"/>
        <end position="222"/>
    </location>
</feature>
<dbReference type="AlphaFoldDB" id="A0A7I0Y8X7"/>
<dbReference type="EMBL" id="CP056041">
    <property type="protein sequence ID" value="QKZ15958.1"/>
    <property type="molecule type" value="Genomic_DNA"/>
</dbReference>
<feature type="compositionally biased region" description="Low complexity" evidence="1">
    <location>
        <begin position="17"/>
        <end position="28"/>
    </location>
</feature>
<protein>
    <submittedName>
        <fullName evidence="2">Uncharacterized protein</fullName>
    </submittedName>
</protein>
<sequence>MRPGENVSEEPGGTDGSAGQSSAQAEAAPTNPAPGSDAGSQPGAVWDQPLPWATPGESAGNQSNEQPTHSDSPAAHSIPANQVPAAREEGEESSEGEAKADAEAADTDSSVALWQAAVVDQQRGAHAAPAPTGAAAFGGHGISKWLLGAAVAAGGMLAAVGVAKGVSSNPPAVTAKERPEPILAPGKGLDEEGSPTPTPTRAPTPTPTPTKSAKSRLAAGAGRAVGPPVVALANSHAQRDHVPAPAHTPAVSPQRAENKSMVARQGDYLAVRTALKSPNDRWSQSEITVTTTKKLTALKVVLHVAQTGGVTNTGVWTSLGDKVTVHTGRASDGGANYVIVLNEGITLDPGTYVFQFGYNHDTGTRDTFHDIWGVVTTAAGDRNEVYKNGRY</sequence>
<evidence type="ECO:0000256" key="1">
    <source>
        <dbReference type="SAM" id="MobiDB-lite"/>
    </source>
</evidence>
<keyword evidence="3" id="KW-1185">Reference proteome</keyword>
<feature type="region of interest" description="Disordered" evidence="1">
    <location>
        <begin position="1"/>
        <end position="111"/>
    </location>
</feature>